<reference evidence="1 2" key="1">
    <citation type="submission" date="2017-02" db="EMBL/GenBank/DDBJ databases">
        <title>Bacillus pseudomycoides isolate FSL K6-0042.</title>
        <authorList>
            <person name="Kovac J."/>
        </authorList>
    </citation>
    <scope>NUCLEOTIDE SEQUENCE [LARGE SCALE GENOMIC DNA]</scope>
    <source>
        <strain evidence="1 2">FSL K6-0042</strain>
    </source>
</reference>
<proteinExistence type="predicted"/>
<sequence length="51" mass="5409">MYLAGVGPVIIGLLATGGNLFGALSLIFIIYPIGLITMLVCVPETKRKEKC</sequence>
<dbReference type="Proteomes" id="UP000195321">
    <property type="component" value="Unassembled WGS sequence"/>
</dbReference>
<gene>
    <name evidence="1" type="ORF">BW425_11285</name>
</gene>
<dbReference type="EMBL" id="MWPX01000010">
    <property type="protein sequence ID" value="OUM48803.1"/>
    <property type="molecule type" value="Genomic_DNA"/>
</dbReference>
<evidence type="ECO:0000313" key="1">
    <source>
        <dbReference type="EMBL" id="OUM48803.1"/>
    </source>
</evidence>
<dbReference type="AlphaFoldDB" id="A0A1Y3MNR8"/>
<organism evidence="1 2">
    <name type="scientific">Bacillus pseudomycoides</name>
    <dbReference type="NCBI Taxonomy" id="64104"/>
    <lineage>
        <taxon>Bacteria</taxon>
        <taxon>Bacillati</taxon>
        <taxon>Bacillota</taxon>
        <taxon>Bacilli</taxon>
        <taxon>Bacillales</taxon>
        <taxon>Bacillaceae</taxon>
        <taxon>Bacillus</taxon>
        <taxon>Bacillus cereus group</taxon>
    </lineage>
</organism>
<dbReference type="InterPro" id="IPR036259">
    <property type="entry name" value="MFS_trans_sf"/>
</dbReference>
<protein>
    <submittedName>
        <fullName evidence="1">MFS transporter</fullName>
    </submittedName>
</protein>
<name>A0A1Y3MNR8_9BACI</name>
<evidence type="ECO:0000313" key="2">
    <source>
        <dbReference type="Proteomes" id="UP000195321"/>
    </source>
</evidence>
<comment type="caution">
    <text evidence="1">The sequence shown here is derived from an EMBL/GenBank/DDBJ whole genome shotgun (WGS) entry which is preliminary data.</text>
</comment>
<accession>A0A1Y3MNR8</accession>
<dbReference type="SUPFAM" id="SSF103473">
    <property type="entry name" value="MFS general substrate transporter"/>
    <property type="match status" value="1"/>
</dbReference>